<dbReference type="EMBL" id="JACOFW010000005">
    <property type="protein sequence ID" value="MBC3807056.1"/>
    <property type="molecule type" value="Genomic_DNA"/>
</dbReference>
<keyword evidence="2" id="KW-1185">Reference proteome</keyword>
<accession>A0ABR6X2N6</accession>
<comment type="caution">
    <text evidence="1">The sequence shown here is derived from an EMBL/GenBank/DDBJ whole genome shotgun (WGS) entry which is preliminary data.</text>
</comment>
<evidence type="ECO:0000313" key="2">
    <source>
        <dbReference type="Proteomes" id="UP000648257"/>
    </source>
</evidence>
<reference evidence="1 2" key="1">
    <citation type="submission" date="2020-08" db="EMBL/GenBank/DDBJ databases">
        <title>Novel species isolated from subtropical streams in China.</title>
        <authorList>
            <person name="Lu H."/>
        </authorList>
    </citation>
    <scope>NUCLEOTIDE SEQUENCE [LARGE SCALE GENOMIC DNA]</scope>
    <source>
        <strain evidence="1 2">KACC 16656</strain>
    </source>
</reference>
<sequence>MKFSIIFLGQMKMINRTVVNPSIIKRELKKFVTSLRDAEVLRLCRNGSIWLKVESVSRDKVTQDDFCALGLAQDQNTIQLGARNNLVLMSNFDGLADAFCEDHFGNENDAFYESPSLPKYNPEFGKILLANCIESSFDSDFDSLLDRLL</sequence>
<evidence type="ECO:0000313" key="1">
    <source>
        <dbReference type="EMBL" id="MBC3807056.1"/>
    </source>
</evidence>
<dbReference type="Proteomes" id="UP000648257">
    <property type="component" value="Unassembled WGS sequence"/>
</dbReference>
<organism evidence="1 2">
    <name type="scientific">Undibacterium seohonense</name>
    <dbReference type="NCBI Taxonomy" id="1344950"/>
    <lineage>
        <taxon>Bacteria</taxon>
        <taxon>Pseudomonadati</taxon>
        <taxon>Pseudomonadota</taxon>
        <taxon>Betaproteobacteria</taxon>
        <taxon>Burkholderiales</taxon>
        <taxon>Oxalobacteraceae</taxon>
        <taxon>Undibacterium</taxon>
    </lineage>
</organism>
<protein>
    <submittedName>
        <fullName evidence="1">Uncharacterized protein</fullName>
    </submittedName>
</protein>
<proteinExistence type="predicted"/>
<dbReference type="RefSeq" id="WP_186922138.1">
    <property type="nucleotide sequence ID" value="NZ_JACOFW010000005.1"/>
</dbReference>
<gene>
    <name evidence="1" type="ORF">H8K52_06825</name>
</gene>
<name>A0ABR6X2N6_9BURK</name>